<proteinExistence type="inferred from homology"/>
<evidence type="ECO:0000256" key="1">
    <source>
        <dbReference type="ARBA" id="ARBA00004496"/>
    </source>
</evidence>
<comment type="similarity">
    <text evidence="2">Belongs to the RecX family.</text>
</comment>
<evidence type="ECO:0000259" key="5">
    <source>
        <dbReference type="Pfam" id="PF02631"/>
    </source>
</evidence>
<dbReference type="InterPro" id="IPR053925">
    <property type="entry name" value="RecX_HTH_3rd"/>
</dbReference>
<dbReference type="AlphaFoldDB" id="A0A161LID7"/>
<comment type="subcellular location">
    <subcellularLocation>
        <location evidence="1">Cytoplasm</location>
    </subcellularLocation>
</comment>
<dbReference type="Pfam" id="PF02631">
    <property type="entry name" value="RecX_HTH2"/>
    <property type="match status" value="1"/>
</dbReference>
<feature type="domain" description="RecX second three-helical" evidence="5">
    <location>
        <begin position="54"/>
        <end position="92"/>
    </location>
</feature>
<protein>
    <recommendedName>
        <fullName evidence="3">Regulatory protein RecX</fullName>
    </recommendedName>
</protein>
<dbReference type="GO" id="GO:0005737">
    <property type="term" value="C:cytoplasm"/>
    <property type="evidence" value="ECO:0007669"/>
    <property type="project" value="UniProtKB-SubCell"/>
</dbReference>
<dbReference type="PANTHER" id="PTHR33602">
    <property type="entry name" value="REGULATORY PROTEIN RECX FAMILY PROTEIN"/>
    <property type="match status" value="1"/>
</dbReference>
<dbReference type="Proteomes" id="UP000076586">
    <property type="component" value="Unassembled WGS sequence"/>
</dbReference>
<dbReference type="STRING" id="681398.PJIAN_1727"/>
<keyword evidence="4" id="KW-0963">Cytoplasm</keyword>
<gene>
    <name evidence="7" type="ORF">PJIAN_1727</name>
</gene>
<name>A0A161LID7_9BACT</name>
<dbReference type="InterPro" id="IPR036388">
    <property type="entry name" value="WH-like_DNA-bd_sf"/>
</dbReference>
<organism evidence="7 8">
    <name type="scientific">Paludibacter jiangxiensis</name>
    <dbReference type="NCBI Taxonomy" id="681398"/>
    <lineage>
        <taxon>Bacteria</taxon>
        <taxon>Pseudomonadati</taxon>
        <taxon>Bacteroidota</taxon>
        <taxon>Bacteroidia</taxon>
        <taxon>Bacteroidales</taxon>
        <taxon>Paludibacteraceae</taxon>
        <taxon>Paludibacter</taxon>
    </lineage>
</organism>
<sequence length="152" mass="17798">MEIPYDLLLKKGAAYSSKQEVCSADIEAKLQLWGADADQTEKIVSYLVEQKYIDNERFCSAFVNDKLRFNKWGKLKITQALRMKKIPDSLLERVFSEMDVSLYEQTLSELLRKKVREIKAASDYERRGKLLNFALQRGFEYEVADRLIKEMN</sequence>
<reference evidence="8" key="1">
    <citation type="submission" date="2016-04" db="EMBL/GenBank/DDBJ databases">
        <title>Draft genome sequence of Paludibacter jiangxiensis strain NM7.</title>
        <authorList>
            <person name="Qiu Y."/>
            <person name="Matsuura N."/>
            <person name="Ohashi A."/>
            <person name="Tourlousse M.D."/>
            <person name="Sekiguchi Y."/>
        </authorList>
    </citation>
    <scope>NUCLEOTIDE SEQUENCE [LARGE SCALE GENOMIC DNA]</scope>
    <source>
        <strain evidence="8">NM7</strain>
    </source>
</reference>
<dbReference type="Gene3D" id="1.10.10.10">
    <property type="entry name" value="Winged helix-like DNA-binding domain superfamily/Winged helix DNA-binding domain"/>
    <property type="match status" value="2"/>
</dbReference>
<evidence type="ECO:0000259" key="6">
    <source>
        <dbReference type="Pfam" id="PF21981"/>
    </source>
</evidence>
<dbReference type="InterPro" id="IPR003783">
    <property type="entry name" value="Regulatory_RecX"/>
</dbReference>
<evidence type="ECO:0000256" key="4">
    <source>
        <dbReference type="ARBA" id="ARBA00022490"/>
    </source>
</evidence>
<evidence type="ECO:0000313" key="8">
    <source>
        <dbReference type="Proteomes" id="UP000076586"/>
    </source>
</evidence>
<evidence type="ECO:0000256" key="3">
    <source>
        <dbReference type="ARBA" id="ARBA00018111"/>
    </source>
</evidence>
<evidence type="ECO:0000256" key="2">
    <source>
        <dbReference type="ARBA" id="ARBA00009695"/>
    </source>
</evidence>
<dbReference type="GO" id="GO:0006282">
    <property type="term" value="P:regulation of DNA repair"/>
    <property type="evidence" value="ECO:0007669"/>
    <property type="project" value="InterPro"/>
</dbReference>
<dbReference type="InterPro" id="IPR053924">
    <property type="entry name" value="RecX_HTH_2nd"/>
</dbReference>
<dbReference type="Pfam" id="PF21981">
    <property type="entry name" value="RecX_HTH3"/>
    <property type="match status" value="1"/>
</dbReference>
<dbReference type="OrthoDB" id="1523826at2"/>
<dbReference type="EMBL" id="BDCR01000001">
    <property type="protein sequence ID" value="GAT62136.1"/>
    <property type="molecule type" value="Genomic_DNA"/>
</dbReference>
<dbReference type="PANTHER" id="PTHR33602:SF1">
    <property type="entry name" value="REGULATORY PROTEIN RECX FAMILY PROTEIN"/>
    <property type="match status" value="1"/>
</dbReference>
<accession>A0A161LID7</accession>
<reference evidence="8" key="2">
    <citation type="journal article" date="2017" name="Genome Announc.">
        <title>Draft genome sequence of Paludibacter jiangxiensis NM7(T), a propionate-producing fermentative bacterium.</title>
        <authorList>
            <person name="Qiu Y.-L."/>
            <person name="Tourlousse D.M."/>
            <person name="Matsuura N."/>
            <person name="Ohashi A."/>
            <person name="Sekiguchi Y."/>
        </authorList>
    </citation>
    <scope>NUCLEOTIDE SEQUENCE [LARGE SCALE GENOMIC DNA]</scope>
    <source>
        <strain evidence="8">NM7</strain>
    </source>
</reference>
<keyword evidence="8" id="KW-1185">Reference proteome</keyword>
<evidence type="ECO:0000313" key="7">
    <source>
        <dbReference type="EMBL" id="GAT62136.1"/>
    </source>
</evidence>
<feature type="domain" description="RecX third three-helical" evidence="6">
    <location>
        <begin position="104"/>
        <end position="147"/>
    </location>
</feature>
<dbReference type="RefSeq" id="WP_068702082.1">
    <property type="nucleotide sequence ID" value="NZ_BDCR01000001.1"/>
</dbReference>
<comment type="caution">
    <text evidence="7">The sequence shown here is derived from an EMBL/GenBank/DDBJ whole genome shotgun (WGS) entry which is preliminary data.</text>
</comment>